<dbReference type="PROSITE" id="PS51016">
    <property type="entry name" value="MYTH4"/>
    <property type="match status" value="1"/>
</dbReference>
<dbReference type="PANTHER" id="PTHR22692:SF33">
    <property type="entry name" value="MYOSIN"/>
    <property type="match status" value="1"/>
</dbReference>
<dbReference type="OrthoDB" id="6280400at2759"/>
<feature type="region of interest" description="Disordered" evidence="4">
    <location>
        <begin position="1"/>
        <end position="25"/>
    </location>
</feature>
<proteinExistence type="inferred from homology"/>
<gene>
    <name evidence="8" type="ORF">DGYR_LOCUS11952</name>
</gene>
<dbReference type="InterPro" id="IPR041793">
    <property type="entry name" value="MyoVII_FERM_C1"/>
</dbReference>
<evidence type="ECO:0000313" key="8">
    <source>
        <dbReference type="EMBL" id="CAD5124408.1"/>
    </source>
</evidence>
<dbReference type="PROSITE" id="PS50057">
    <property type="entry name" value="FERM_3"/>
    <property type="match status" value="1"/>
</dbReference>
<dbReference type="Gene3D" id="1.25.40.530">
    <property type="entry name" value="MyTH4 domain"/>
    <property type="match status" value="1"/>
</dbReference>
<dbReference type="InterPro" id="IPR014352">
    <property type="entry name" value="FERM/acyl-CoA-bd_prot_sf"/>
</dbReference>
<dbReference type="SMART" id="SM00295">
    <property type="entry name" value="B41"/>
    <property type="match status" value="1"/>
</dbReference>
<feature type="region of interest" description="Disordered" evidence="4">
    <location>
        <begin position="197"/>
        <end position="216"/>
    </location>
</feature>
<dbReference type="Gene3D" id="2.30.29.30">
    <property type="entry name" value="Pleckstrin-homology domain (PH domain)/Phosphotyrosine-binding domain (PTB)"/>
    <property type="match status" value="1"/>
</dbReference>
<comment type="caution">
    <text evidence="8">The sequence shown here is derived from an EMBL/GenBank/DDBJ whole genome shotgun (WGS) entry which is preliminary data.</text>
</comment>
<evidence type="ECO:0000313" key="9">
    <source>
        <dbReference type="Proteomes" id="UP000549394"/>
    </source>
</evidence>
<dbReference type="InterPro" id="IPR036028">
    <property type="entry name" value="SH3-like_dom_sf"/>
</dbReference>
<evidence type="ECO:0000259" key="5">
    <source>
        <dbReference type="PROSITE" id="PS50002"/>
    </source>
</evidence>
<dbReference type="InterPro" id="IPR000857">
    <property type="entry name" value="MyTH4_dom"/>
</dbReference>
<evidence type="ECO:0000256" key="3">
    <source>
        <dbReference type="PROSITE-ProRule" id="PRU00192"/>
    </source>
</evidence>
<dbReference type="Gene3D" id="1.20.80.10">
    <property type="match status" value="1"/>
</dbReference>
<dbReference type="InterPro" id="IPR001452">
    <property type="entry name" value="SH3_domain"/>
</dbReference>
<dbReference type="EMBL" id="CAJFCJ010000020">
    <property type="protein sequence ID" value="CAD5124408.1"/>
    <property type="molecule type" value="Genomic_DNA"/>
</dbReference>
<dbReference type="InterPro" id="IPR038185">
    <property type="entry name" value="MyTH4_dom_sf"/>
</dbReference>
<evidence type="ECO:0000256" key="2">
    <source>
        <dbReference type="ARBA" id="ARBA00022443"/>
    </source>
</evidence>
<dbReference type="Gene3D" id="2.30.30.40">
    <property type="entry name" value="SH3 Domains"/>
    <property type="match status" value="1"/>
</dbReference>
<dbReference type="SUPFAM" id="SSF54236">
    <property type="entry name" value="Ubiquitin-like"/>
    <property type="match status" value="1"/>
</dbReference>
<evidence type="ECO:0000256" key="4">
    <source>
        <dbReference type="SAM" id="MobiDB-lite"/>
    </source>
</evidence>
<dbReference type="Pfam" id="PF21998">
    <property type="entry name" value="FERM_C1_MyoVII"/>
    <property type="match status" value="1"/>
</dbReference>
<feature type="domain" description="FERM" evidence="6">
    <location>
        <begin position="356"/>
        <end position="667"/>
    </location>
</feature>
<dbReference type="InterPro" id="IPR051567">
    <property type="entry name" value="Unconventional_Myosin_ATPase"/>
</dbReference>
<organism evidence="8 9">
    <name type="scientific">Dimorphilus gyrociliatus</name>
    <dbReference type="NCBI Taxonomy" id="2664684"/>
    <lineage>
        <taxon>Eukaryota</taxon>
        <taxon>Metazoa</taxon>
        <taxon>Spiralia</taxon>
        <taxon>Lophotrochozoa</taxon>
        <taxon>Annelida</taxon>
        <taxon>Polychaeta</taxon>
        <taxon>Polychaeta incertae sedis</taxon>
        <taxon>Dinophilidae</taxon>
        <taxon>Dimorphilus</taxon>
    </lineage>
</organism>
<protein>
    <submittedName>
        <fullName evidence="8">DgyrCDS12692</fullName>
    </submittedName>
</protein>
<keyword evidence="9" id="KW-1185">Reference proteome</keyword>
<reference evidence="8 9" key="1">
    <citation type="submission" date="2020-08" db="EMBL/GenBank/DDBJ databases">
        <authorList>
            <person name="Hejnol A."/>
        </authorList>
    </citation>
    <scope>NUCLEOTIDE SEQUENCE [LARGE SCALE GENOMIC DNA]</scope>
</reference>
<dbReference type="InterPro" id="IPR029071">
    <property type="entry name" value="Ubiquitin-like_domsf"/>
</dbReference>
<comment type="similarity">
    <text evidence="1">Belongs to the TRAFAC class myosin-kinesin ATPase superfamily. Myosin family.</text>
</comment>
<evidence type="ECO:0000259" key="6">
    <source>
        <dbReference type="PROSITE" id="PS50057"/>
    </source>
</evidence>
<dbReference type="Pfam" id="PF21989">
    <property type="entry name" value="RA_2"/>
    <property type="match status" value="1"/>
</dbReference>
<accession>A0A7I8W8E7</accession>
<feature type="compositionally biased region" description="Basic and acidic residues" evidence="4">
    <location>
        <begin position="203"/>
        <end position="216"/>
    </location>
</feature>
<feature type="domain" description="SH3" evidence="5">
    <location>
        <begin position="661"/>
        <end position="725"/>
    </location>
</feature>
<name>A0A7I8W8E7_9ANNE</name>
<keyword evidence="2 3" id="KW-0728">SH3 domain</keyword>
<evidence type="ECO:0000256" key="1">
    <source>
        <dbReference type="ARBA" id="ARBA00008314"/>
    </source>
</evidence>
<dbReference type="Gene3D" id="3.10.20.90">
    <property type="entry name" value="Phosphatidylinositol 3-kinase Catalytic Subunit, Chain A, domain 1"/>
    <property type="match status" value="1"/>
</dbReference>
<dbReference type="InterPro" id="IPR019749">
    <property type="entry name" value="Band_41_domain"/>
</dbReference>
<dbReference type="InterPro" id="IPR011993">
    <property type="entry name" value="PH-like_dom_sf"/>
</dbReference>
<dbReference type="CDD" id="cd17092">
    <property type="entry name" value="FERM1_F1_Myosin-VII"/>
    <property type="match status" value="1"/>
</dbReference>
<dbReference type="SUPFAM" id="SSF50044">
    <property type="entry name" value="SH3-domain"/>
    <property type="match status" value="1"/>
</dbReference>
<sequence>MSSKRRSASTNNPPELNREGGNSELNPSLRIDCGISSVDCEEGLTPEFEANIGLVEEEQNEITEIFLQIDQEKEETLAKLHFSDYVKTNFSTANNGSFTENAIKQPLIEKKHELDKTISVAIFVAIQKFMGDVVLTRPNKNTNDRVPIMTKVYRSLERAIKVSRRASVQNPTNNNKESKEYLSYKLKKRNSFLKKFTRQSSNTDDREEKAKKKEKLLREKFDNEPTDYLYDSGPAGVIANLPATEMEILHFIIGHAILRKDIRDELFCQVCKQLTNNKKADSCKKGWVLLSLISGCVVPSGRLFRYIRCFLRDAPKEYHDYSKYTRKIISRTAANGMRYHPPNWLEYQTSLARQYIVLPITFADGRLESIEGDSATTSAELCNRLANKIGLKDFFGFSIFIRVYDKISSLGSGMDHVMDAISECEQVVFGRGQKTEDAPWKIFFRKEMFSPWHDPSYDLIATELIFVQIMKGIRLEEYKVRSEEELARYAAIHYFIDNGCELDEAKLSKSLSKYLSENCLKWGRTQEGWTQAITSSFHEVCQEGKDTGQFKQEIVTEAPKKWVLQFAGLFEAFRIGGPKLTKNDVIVAVAANGFYILDEPYKIKAVLYYYNIVEVFASRAGKVRGQSFTLITIKGDEWTFISPNSQTITKLISTFLDGLRRRSKYAVGLQDFILETKQSKFSFSQGDVIQLVDEDSQREHWSVGINEKTKVKGCFPFDSVYVIPSLERPPDEFLNTFVNMKQDTLSRPKKRGAVVLSTGTIGRHNTHGLDTVA</sequence>
<dbReference type="PANTHER" id="PTHR22692">
    <property type="entry name" value="MYOSIN VII, XV"/>
    <property type="match status" value="1"/>
</dbReference>
<dbReference type="SMART" id="SM00139">
    <property type="entry name" value="MyTH4"/>
    <property type="match status" value="1"/>
</dbReference>
<dbReference type="GO" id="GO:0005856">
    <property type="term" value="C:cytoskeleton"/>
    <property type="evidence" value="ECO:0007669"/>
    <property type="project" value="InterPro"/>
</dbReference>
<dbReference type="AlphaFoldDB" id="A0A7I8W8E7"/>
<feature type="domain" description="MyTH4" evidence="7">
    <location>
        <begin position="98"/>
        <end position="351"/>
    </location>
</feature>
<evidence type="ECO:0000259" key="7">
    <source>
        <dbReference type="PROSITE" id="PS51016"/>
    </source>
</evidence>
<dbReference type="InterPro" id="IPR000299">
    <property type="entry name" value="FERM_domain"/>
</dbReference>
<dbReference type="Proteomes" id="UP000549394">
    <property type="component" value="Unassembled WGS sequence"/>
</dbReference>
<dbReference type="PROSITE" id="PS50002">
    <property type="entry name" value="SH3"/>
    <property type="match status" value="1"/>
</dbReference>
<dbReference type="Pfam" id="PF00784">
    <property type="entry name" value="MyTH4"/>
    <property type="match status" value="1"/>
</dbReference>